<dbReference type="GO" id="GO:0016717">
    <property type="term" value="F:oxidoreductase activity, acting on paired donors, with oxidation of a pair of donors resulting in the reduction of molecular oxygen to two molecules of water"/>
    <property type="evidence" value="ECO:0007669"/>
    <property type="project" value="TreeGrafter"/>
</dbReference>
<evidence type="ECO:0000313" key="3">
    <source>
        <dbReference type="EMBL" id="KPB00940.1"/>
    </source>
</evidence>
<evidence type="ECO:0000256" key="1">
    <source>
        <dbReference type="SAM" id="Phobius"/>
    </source>
</evidence>
<dbReference type="EMBL" id="JXMU01000015">
    <property type="protein sequence ID" value="KPB00940.1"/>
    <property type="molecule type" value="Genomic_DNA"/>
</dbReference>
<feature type="transmembrane region" description="Helical" evidence="1">
    <location>
        <begin position="64"/>
        <end position="82"/>
    </location>
</feature>
<dbReference type="InterPro" id="IPR005804">
    <property type="entry name" value="FA_desaturase_dom"/>
</dbReference>
<keyword evidence="1" id="KW-0812">Transmembrane</keyword>
<dbReference type="AlphaFoldDB" id="A0A0M9GM13"/>
<dbReference type="InterPro" id="IPR012171">
    <property type="entry name" value="Fatty_acid_desaturase"/>
</dbReference>
<sequence length="345" mass="39746">MNQLPSAETFNVGHDDKPAADWMRTLAKYRDPHHGRSTLEIAWTLVPFIGLWLAAWFAFSISPLLSVLICIPAAFFLVRLFAIQHDCGHGAFFRYKKLNDWVGRALGVLTLTPYDVWRQSHILHHASSGNLDNRGIGDIKTLTVKEFAERGFWGRLKYRAYRNPLVLFVIGPIYIFMFDNRVPFQFLTAGAKYWISAMGTNMAIVAIAAVLIYIMGFAEFFTVFFATTAMAAAIGVWLFYIQHQFEETVWENGDEWQLHEAALYGSSHYDLPPVFRWLTANIGIHHVHHLYSRIPFYRLTQVLKDNPALADIRRLTFIESLKCVKLQLWDEDKRRLVTFAEARNA</sequence>
<keyword evidence="1" id="KW-0472">Membrane</keyword>
<protein>
    <submittedName>
        <fullName evidence="3">Fatty acid desaturase</fullName>
    </submittedName>
</protein>
<feature type="transmembrane region" description="Helical" evidence="1">
    <location>
        <begin position="221"/>
        <end position="240"/>
    </location>
</feature>
<comment type="caution">
    <text evidence="3">The sequence shown here is derived from an EMBL/GenBank/DDBJ whole genome shotgun (WGS) entry which is preliminary data.</text>
</comment>
<gene>
    <name evidence="3" type="ORF">SU32_11015</name>
</gene>
<organism evidence="3 4">
    <name type="scientific">Ahrensia marina</name>
    <dbReference type="NCBI Taxonomy" id="1514904"/>
    <lineage>
        <taxon>Bacteria</taxon>
        <taxon>Pseudomonadati</taxon>
        <taxon>Pseudomonadota</taxon>
        <taxon>Alphaproteobacteria</taxon>
        <taxon>Hyphomicrobiales</taxon>
        <taxon>Ahrensiaceae</taxon>
        <taxon>Ahrensia</taxon>
    </lineage>
</organism>
<keyword evidence="4" id="KW-1185">Reference proteome</keyword>
<dbReference type="RefSeq" id="WP_053999421.1">
    <property type="nucleotide sequence ID" value="NZ_JXMU01000015.1"/>
</dbReference>
<dbReference type="OrthoDB" id="9769653at2"/>
<dbReference type="PANTHER" id="PTHR19353:SF73">
    <property type="entry name" value="FATTY ACID DESATURASE"/>
    <property type="match status" value="1"/>
</dbReference>
<evidence type="ECO:0000313" key="4">
    <source>
        <dbReference type="Proteomes" id="UP000038011"/>
    </source>
</evidence>
<dbReference type="GO" id="GO:0016020">
    <property type="term" value="C:membrane"/>
    <property type="evidence" value="ECO:0007669"/>
    <property type="project" value="TreeGrafter"/>
</dbReference>
<dbReference type="Pfam" id="PF00487">
    <property type="entry name" value="FA_desaturase"/>
    <property type="match status" value="1"/>
</dbReference>
<feature type="domain" description="Fatty acid desaturase" evidence="2">
    <location>
        <begin position="65"/>
        <end position="307"/>
    </location>
</feature>
<feature type="transmembrane region" description="Helical" evidence="1">
    <location>
        <begin position="38"/>
        <end position="58"/>
    </location>
</feature>
<accession>A0A0M9GM13</accession>
<keyword evidence="1" id="KW-1133">Transmembrane helix</keyword>
<proteinExistence type="predicted"/>
<feature type="transmembrane region" description="Helical" evidence="1">
    <location>
        <begin position="160"/>
        <end position="178"/>
    </location>
</feature>
<dbReference type="GO" id="GO:0006629">
    <property type="term" value="P:lipid metabolic process"/>
    <property type="evidence" value="ECO:0007669"/>
    <property type="project" value="InterPro"/>
</dbReference>
<dbReference type="PANTHER" id="PTHR19353">
    <property type="entry name" value="FATTY ACID DESATURASE 2"/>
    <property type="match status" value="1"/>
</dbReference>
<dbReference type="CDD" id="cd03507">
    <property type="entry name" value="Delta12-FADS-like"/>
    <property type="match status" value="1"/>
</dbReference>
<dbReference type="PATRIC" id="fig|1514904.3.peg.1045"/>
<name>A0A0M9GM13_9HYPH</name>
<dbReference type="STRING" id="1514904.SU32_11015"/>
<dbReference type="Proteomes" id="UP000038011">
    <property type="component" value="Unassembled WGS sequence"/>
</dbReference>
<reference evidence="3 4" key="1">
    <citation type="submission" date="2015-01" db="EMBL/GenBank/DDBJ databases">
        <title>Ahrensia donghaiensis sp. nov., a novel dimethylsulphoniopropionate-cleavage bacterium isolated from seawater and emended descriptions of the genus Ahrensia and Ahrensia kielensis.</title>
        <authorList>
            <person name="Liu J."/>
        </authorList>
    </citation>
    <scope>NUCLEOTIDE SEQUENCE [LARGE SCALE GENOMIC DNA]</scope>
    <source>
        <strain evidence="3 4">LZD062</strain>
    </source>
</reference>
<feature type="transmembrane region" description="Helical" evidence="1">
    <location>
        <begin position="193"/>
        <end position="214"/>
    </location>
</feature>
<evidence type="ECO:0000259" key="2">
    <source>
        <dbReference type="Pfam" id="PF00487"/>
    </source>
</evidence>